<proteinExistence type="predicted"/>
<name>A0A6J4VJD7_9BACT</name>
<evidence type="ECO:0000256" key="1">
    <source>
        <dbReference type="SAM" id="MobiDB-lite"/>
    </source>
</evidence>
<feature type="region of interest" description="Disordered" evidence="1">
    <location>
        <begin position="54"/>
        <end position="94"/>
    </location>
</feature>
<feature type="compositionally biased region" description="Basic residues" evidence="1">
    <location>
        <begin position="82"/>
        <end position="94"/>
    </location>
</feature>
<organism evidence="2">
    <name type="scientific">uncultured Thermomicrobiales bacterium</name>
    <dbReference type="NCBI Taxonomy" id="1645740"/>
    <lineage>
        <taxon>Bacteria</taxon>
        <taxon>Pseudomonadati</taxon>
        <taxon>Thermomicrobiota</taxon>
        <taxon>Thermomicrobia</taxon>
        <taxon>Thermomicrobiales</taxon>
        <taxon>environmental samples</taxon>
    </lineage>
</organism>
<sequence length="94" mass="10243">MSSWPLRRPAGTGTGFAAVAPPTSEPCARPRTRRFLSAVLLLRRLLRLAVHRRSPERRVASVMPATGPAGEPGPAELNMRRPGARRGRAIRLTP</sequence>
<feature type="region of interest" description="Disordered" evidence="1">
    <location>
        <begin position="1"/>
        <end position="29"/>
    </location>
</feature>
<feature type="compositionally biased region" description="Low complexity" evidence="1">
    <location>
        <begin position="64"/>
        <end position="76"/>
    </location>
</feature>
<accession>A0A6J4VJD7</accession>
<reference evidence="2" key="1">
    <citation type="submission" date="2020-02" db="EMBL/GenBank/DDBJ databases">
        <authorList>
            <person name="Meier V. D."/>
        </authorList>
    </citation>
    <scope>NUCLEOTIDE SEQUENCE</scope>
    <source>
        <strain evidence="2">AVDCRST_MAG19</strain>
    </source>
</reference>
<gene>
    <name evidence="2" type="ORF">AVDCRST_MAG19-3873</name>
</gene>
<dbReference type="AlphaFoldDB" id="A0A6J4VJD7"/>
<protein>
    <submittedName>
        <fullName evidence="2">Uncharacterized protein</fullName>
    </submittedName>
</protein>
<dbReference type="EMBL" id="CADCWL010000216">
    <property type="protein sequence ID" value="CAA9580364.1"/>
    <property type="molecule type" value="Genomic_DNA"/>
</dbReference>
<evidence type="ECO:0000313" key="2">
    <source>
        <dbReference type="EMBL" id="CAA9580364.1"/>
    </source>
</evidence>